<proteinExistence type="predicted"/>
<dbReference type="InterPro" id="IPR053163">
    <property type="entry name" value="HTH-type_regulator_Rgg"/>
</dbReference>
<feature type="domain" description="HTH cro/C1-type" evidence="1">
    <location>
        <begin position="6"/>
        <end position="59"/>
    </location>
</feature>
<dbReference type="Gene3D" id="1.25.40.10">
    <property type="entry name" value="Tetratricopeptide repeat domain"/>
    <property type="match status" value="1"/>
</dbReference>
<dbReference type="RefSeq" id="WP_002361104.1">
    <property type="nucleotide sequence ID" value="NZ_KE351831.1"/>
</dbReference>
<dbReference type="SMART" id="SM00530">
    <property type="entry name" value="HTH_XRE"/>
    <property type="match status" value="1"/>
</dbReference>
<dbReference type="InterPro" id="IPR001387">
    <property type="entry name" value="Cro/C1-type_HTH"/>
</dbReference>
<dbReference type="InterPro" id="IPR010982">
    <property type="entry name" value="Lambda_DNA-bd_dom_sf"/>
</dbReference>
<dbReference type="PROSITE" id="PS50943">
    <property type="entry name" value="HTH_CROC1"/>
    <property type="match status" value="1"/>
</dbReference>
<gene>
    <name evidence="2" type="ORF">D358_02133</name>
</gene>
<organism evidence="2 3">
    <name type="scientific">Enterococcus faecalis RP2S-4</name>
    <dbReference type="NCBI Taxonomy" id="1244145"/>
    <lineage>
        <taxon>Bacteria</taxon>
        <taxon>Bacillati</taxon>
        <taxon>Bacillota</taxon>
        <taxon>Bacilli</taxon>
        <taxon>Lactobacillales</taxon>
        <taxon>Enterococcaceae</taxon>
        <taxon>Enterococcus</taxon>
    </lineage>
</organism>
<dbReference type="PANTHER" id="PTHR37038:SF13">
    <property type="entry name" value="HTH CRO_C1-TYPE DOMAIN-CONTAINING PROTEIN"/>
    <property type="match status" value="1"/>
</dbReference>
<comment type="caution">
    <text evidence="2">The sequence shown here is derived from an EMBL/GenBank/DDBJ whole genome shotgun (WGS) entry which is preliminary data.</text>
</comment>
<evidence type="ECO:0000313" key="3">
    <source>
        <dbReference type="Proteomes" id="UP000015750"/>
    </source>
</evidence>
<dbReference type="CDD" id="cd00093">
    <property type="entry name" value="HTH_XRE"/>
    <property type="match status" value="1"/>
</dbReference>
<accession>A0ABC9TMX7</accession>
<dbReference type="Proteomes" id="UP000015750">
    <property type="component" value="Unassembled WGS sequence"/>
</dbReference>
<dbReference type="SUPFAM" id="SSF47413">
    <property type="entry name" value="lambda repressor-like DNA-binding domains"/>
    <property type="match status" value="1"/>
</dbReference>
<protein>
    <submittedName>
        <fullName evidence="2">DNA-binding helix-turn-helix protein</fullName>
    </submittedName>
</protein>
<evidence type="ECO:0000259" key="1">
    <source>
        <dbReference type="PROSITE" id="PS50943"/>
    </source>
</evidence>
<dbReference type="EMBL" id="ATIR01000079">
    <property type="protein sequence ID" value="EPI06272.1"/>
    <property type="molecule type" value="Genomic_DNA"/>
</dbReference>
<dbReference type="GO" id="GO:0003677">
    <property type="term" value="F:DNA binding"/>
    <property type="evidence" value="ECO:0007669"/>
    <property type="project" value="UniProtKB-KW"/>
</dbReference>
<dbReference type="AlphaFoldDB" id="A0ABC9TMX7"/>
<dbReference type="InterPro" id="IPR011990">
    <property type="entry name" value="TPR-like_helical_dom_sf"/>
</dbReference>
<evidence type="ECO:0000313" key="2">
    <source>
        <dbReference type="EMBL" id="EPI06272.1"/>
    </source>
</evidence>
<keyword evidence="2" id="KW-0238">DNA-binding</keyword>
<sequence>MFGKYFRQIRSNKNFTQVYVCQEIISRTALSKFENEKNSVTLHTAICLLNKIDMSFDEFLYVCNNFKFQEKQLILAKYFSIVDDLSTNQVIKIIHLGELYLKKQYDQLIFDITVILKNSLKFQTIVPDNDSDNSEILIIWKRLAEMEQWYLIELKLINSILFVLPREIAYNAGLRILKEITKYNDFHYCTDLNLSILKNLSTLFLYYNNYEKCCYISSKLVDLALEKKRYDFLAVGLVRTGFCENDQTKIDKGMEILKITEDKIMFSYLSSELKKFKN</sequence>
<dbReference type="PANTHER" id="PTHR37038">
    <property type="entry name" value="TRANSCRIPTIONAL REGULATOR-RELATED"/>
    <property type="match status" value="1"/>
</dbReference>
<reference evidence="2 3" key="1">
    <citation type="submission" date="2013-06" db="EMBL/GenBank/DDBJ databases">
        <authorList>
            <person name="Weinstock G."/>
            <person name="Sodergren E."/>
            <person name="Lobos E.A."/>
            <person name="Fulton L."/>
            <person name="Fulton R."/>
            <person name="Courtney L."/>
            <person name="Fronick C."/>
            <person name="O'Laughlin M."/>
            <person name="Godfrey J."/>
            <person name="Wilson R.M."/>
            <person name="Miner T."/>
            <person name="Farmer C."/>
            <person name="Delehaunty K."/>
            <person name="Cordes M."/>
            <person name="Minx P."/>
            <person name="Tomlinson C."/>
            <person name="Chen J."/>
            <person name="Wollam A."/>
            <person name="Pepin K.H."/>
            <person name="Bhonagiri V."/>
            <person name="Zhang X."/>
            <person name="Warren W."/>
            <person name="Mitreva M."/>
            <person name="Mardis E.R."/>
            <person name="Wilson R.K."/>
        </authorList>
    </citation>
    <scope>NUCLEOTIDE SEQUENCE [LARGE SCALE GENOMIC DNA]</scope>
    <source>
        <strain evidence="2 3">RP2S-4</strain>
    </source>
</reference>
<name>A0ABC9TMX7_ENTFL</name>